<feature type="transmembrane region" description="Helical" evidence="5">
    <location>
        <begin position="144"/>
        <end position="168"/>
    </location>
</feature>
<evidence type="ECO:0000256" key="1">
    <source>
        <dbReference type="ARBA" id="ARBA00004141"/>
    </source>
</evidence>
<evidence type="ECO:0000256" key="5">
    <source>
        <dbReference type="SAM" id="Phobius"/>
    </source>
</evidence>
<dbReference type="PANTHER" id="PTHR23507:SF1">
    <property type="entry name" value="FI18259P1-RELATED"/>
    <property type="match status" value="1"/>
</dbReference>
<feature type="transmembrane region" description="Helical" evidence="5">
    <location>
        <begin position="213"/>
        <end position="235"/>
    </location>
</feature>
<feature type="transmembrane region" description="Helical" evidence="5">
    <location>
        <begin position="417"/>
        <end position="440"/>
    </location>
</feature>
<dbReference type="InterPro" id="IPR011701">
    <property type="entry name" value="MFS"/>
</dbReference>
<organism evidence="6 7">
    <name type="scientific">Trichinella nativa</name>
    <dbReference type="NCBI Taxonomy" id="6335"/>
    <lineage>
        <taxon>Eukaryota</taxon>
        <taxon>Metazoa</taxon>
        <taxon>Ecdysozoa</taxon>
        <taxon>Nematoda</taxon>
        <taxon>Enoplea</taxon>
        <taxon>Dorylaimia</taxon>
        <taxon>Trichinellida</taxon>
        <taxon>Trichinellidae</taxon>
        <taxon>Trichinella</taxon>
    </lineage>
</organism>
<feature type="transmembrane region" description="Helical" evidence="5">
    <location>
        <begin position="84"/>
        <end position="105"/>
    </location>
</feature>
<reference evidence="6 7" key="1">
    <citation type="submission" date="2015-05" db="EMBL/GenBank/DDBJ databases">
        <title>Evolution of Trichinella species and genotypes.</title>
        <authorList>
            <person name="Korhonen P.K."/>
            <person name="Edoardo P."/>
            <person name="Giuseppe L.R."/>
            <person name="Gasser R.B."/>
        </authorList>
    </citation>
    <scope>NUCLEOTIDE SEQUENCE [LARGE SCALE GENOMIC DNA]</scope>
    <source>
        <strain evidence="6">ISS10</strain>
    </source>
</reference>
<evidence type="ECO:0000313" key="6">
    <source>
        <dbReference type="EMBL" id="KRZ53317.1"/>
    </source>
</evidence>
<feature type="transmembrane region" description="Helical" evidence="5">
    <location>
        <begin position="29"/>
        <end position="51"/>
    </location>
</feature>
<dbReference type="GO" id="GO:0016020">
    <property type="term" value="C:membrane"/>
    <property type="evidence" value="ECO:0007669"/>
    <property type="project" value="UniProtKB-SubCell"/>
</dbReference>
<comment type="caution">
    <text evidence="6">The sequence shown here is derived from an EMBL/GenBank/DDBJ whole genome shotgun (WGS) entry which is preliminary data.</text>
</comment>
<feature type="transmembrane region" description="Helical" evidence="5">
    <location>
        <begin position="328"/>
        <end position="348"/>
    </location>
</feature>
<feature type="transmembrane region" description="Helical" evidence="5">
    <location>
        <begin position="446"/>
        <end position="471"/>
    </location>
</feature>
<name>A0A0V1L223_9BILA</name>
<dbReference type="GO" id="GO:0022857">
    <property type="term" value="F:transmembrane transporter activity"/>
    <property type="evidence" value="ECO:0007669"/>
    <property type="project" value="InterPro"/>
</dbReference>
<evidence type="ECO:0000256" key="3">
    <source>
        <dbReference type="ARBA" id="ARBA00022989"/>
    </source>
</evidence>
<sequence>LKQGTYYLSTIYSPMKLCRTKCTVTGPELFLFLIGISIGLYISAYSPFILFKVCLHYVSSNSLSNVDCMSITNSTVQSKVEAEASVYLVFLQLANTIPGIFSVLLVSAWSDAHGRKLPLLCCSAGCIVSSALMIAFAVYPSLSIHYLIFPQIIFGFFDPLFLFSFCFAMITDVVNVPSQVAVRMGIATGLLFLGILIGNLSCSLIETQLQYSYGYVFLASTVVSVVSFFCAVLFLRETRFLRDEQQQQQQHEQQQHPIGQKTLKELIITDGIMEYVSTLVKVRSESKRKLLWISLTIFLGLYMCDNGIGSLQLLYVKLSPLTFTDSEYSLMLSVQRSFAVVSTIGLPYMFKRIGWHDTSLILVGIALSIFKTTLFATSTNKYMVFFSSAFGGLSTVYFPAFRSFLSSLVERYETVRLFSTIAMLEQLSPVLSTVVFNFLYAKLVTVYSGFVFMFSSAVKLIFFVIMGWIYWKTRIKSVQHTATVEVDKSDLIDEENNNSDTT</sequence>
<feature type="transmembrane region" description="Helical" evidence="5">
    <location>
        <begin position="180"/>
        <end position="201"/>
    </location>
</feature>
<keyword evidence="7" id="KW-1185">Reference proteome</keyword>
<evidence type="ECO:0000256" key="2">
    <source>
        <dbReference type="ARBA" id="ARBA00022692"/>
    </source>
</evidence>
<evidence type="ECO:0000313" key="7">
    <source>
        <dbReference type="Proteomes" id="UP000054721"/>
    </source>
</evidence>
<feature type="transmembrane region" description="Helical" evidence="5">
    <location>
        <begin position="360"/>
        <end position="377"/>
    </location>
</feature>
<dbReference type="Gene3D" id="1.20.1250.20">
    <property type="entry name" value="MFS general substrate transporter like domains"/>
    <property type="match status" value="1"/>
</dbReference>
<dbReference type="AlphaFoldDB" id="A0A0V1L223"/>
<dbReference type="SUPFAM" id="SSF103473">
    <property type="entry name" value="MFS general substrate transporter"/>
    <property type="match status" value="1"/>
</dbReference>
<dbReference type="Proteomes" id="UP000054721">
    <property type="component" value="Unassembled WGS sequence"/>
</dbReference>
<feature type="transmembrane region" description="Helical" evidence="5">
    <location>
        <begin position="383"/>
        <end position="405"/>
    </location>
</feature>
<feature type="non-terminal residue" evidence="6">
    <location>
        <position position="1"/>
    </location>
</feature>
<dbReference type="InterPro" id="IPR036259">
    <property type="entry name" value="MFS_trans_sf"/>
</dbReference>
<accession>A0A0V1L223</accession>
<comment type="subcellular location">
    <subcellularLocation>
        <location evidence="1">Membrane</location>
        <topology evidence="1">Multi-pass membrane protein</topology>
    </subcellularLocation>
</comment>
<keyword evidence="4 5" id="KW-0472">Membrane</keyword>
<keyword evidence="2 5" id="KW-0812">Transmembrane</keyword>
<keyword evidence="3 5" id="KW-1133">Transmembrane helix</keyword>
<dbReference type="PANTHER" id="PTHR23507">
    <property type="entry name" value="ZGC:174356"/>
    <property type="match status" value="1"/>
</dbReference>
<protein>
    <submittedName>
        <fullName evidence="6">Proton-coupled folate transporter</fullName>
    </submittedName>
</protein>
<dbReference type="EMBL" id="JYDW01000168">
    <property type="protein sequence ID" value="KRZ53317.1"/>
    <property type="molecule type" value="Genomic_DNA"/>
</dbReference>
<feature type="transmembrane region" description="Helical" evidence="5">
    <location>
        <begin position="290"/>
        <end position="308"/>
    </location>
</feature>
<evidence type="ECO:0000256" key="4">
    <source>
        <dbReference type="ARBA" id="ARBA00023136"/>
    </source>
</evidence>
<dbReference type="Pfam" id="PF07690">
    <property type="entry name" value="MFS_1"/>
    <property type="match status" value="1"/>
</dbReference>
<feature type="transmembrane region" description="Helical" evidence="5">
    <location>
        <begin position="117"/>
        <end position="138"/>
    </location>
</feature>
<gene>
    <name evidence="6" type="primary">slc46a1</name>
    <name evidence="6" type="ORF">T02_1213</name>
</gene>
<proteinExistence type="predicted"/>
<dbReference type="OrthoDB" id="419734at2759"/>